<dbReference type="SUPFAM" id="SSF81665">
    <property type="entry name" value="Calcium ATPase, transmembrane domain M"/>
    <property type="match status" value="1"/>
</dbReference>
<keyword evidence="12 15" id="KW-0472">Membrane</keyword>
<feature type="transmembrane region" description="Helical" evidence="15">
    <location>
        <begin position="700"/>
        <end position="718"/>
    </location>
</feature>
<dbReference type="STRING" id="36847.CLNEO_28090"/>
<keyword evidence="8 15" id="KW-0547">Nucleotide-binding</keyword>
<feature type="transmembrane region" description="Helical" evidence="15">
    <location>
        <begin position="143"/>
        <end position="160"/>
    </location>
</feature>
<comment type="caution">
    <text evidence="17">The sequence shown here is derived from an EMBL/GenBank/DDBJ whole genome shotgun (WGS) entry which is preliminary data.</text>
</comment>
<reference evidence="17 18" key="1">
    <citation type="submission" date="2016-01" db="EMBL/GenBank/DDBJ databases">
        <title>Genome sequence of Clostridium neopropionicum X4, DSM-3847.</title>
        <authorList>
            <person name="Poehlein A."/>
            <person name="Beck M.H."/>
            <person name="Bengelsdorf F.R."/>
            <person name="Daniel R."/>
            <person name="Duerre P."/>
        </authorList>
    </citation>
    <scope>NUCLEOTIDE SEQUENCE [LARGE SCALE GENOMIC DNA]</scope>
    <source>
        <strain evidence="17 18">DSM-3847</strain>
    </source>
</reference>
<keyword evidence="7 15" id="KW-0479">Metal-binding</keyword>
<keyword evidence="9 15" id="KW-0067">ATP-binding</keyword>
<dbReference type="Pfam" id="PF00122">
    <property type="entry name" value="E1-E2_ATPase"/>
    <property type="match status" value="1"/>
</dbReference>
<keyword evidence="10" id="KW-1278">Translocase</keyword>
<dbReference type="EC" id="7.2.2.21" evidence="13"/>
<dbReference type="NCBIfam" id="TIGR01525">
    <property type="entry name" value="ATPase-IB_hvy"/>
    <property type="match status" value="1"/>
</dbReference>
<dbReference type="EMBL" id="LRVM01000014">
    <property type="protein sequence ID" value="KXL51837.1"/>
    <property type="molecule type" value="Genomic_DNA"/>
</dbReference>
<dbReference type="InterPro" id="IPR008250">
    <property type="entry name" value="ATPase_P-typ_transduc_dom_A_sf"/>
</dbReference>
<dbReference type="SUPFAM" id="SSF81653">
    <property type="entry name" value="Calcium ATPase, transduction domain A"/>
    <property type="match status" value="1"/>
</dbReference>
<dbReference type="GO" id="GO:0016887">
    <property type="term" value="F:ATP hydrolysis activity"/>
    <property type="evidence" value="ECO:0007669"/>
    <property type="project" value="InterPro"/>
</dbReference>
<dbReference type="Gene3D" id="3.30.70.100">
    <property type="match status" value="1"/>
</dbReference>
<proteinExistence type="inferred from homology"/>
<dbReference type="PROSITE" id="PS00154">
    <property type="entry name" value="ATPASE_E1_E2"/>
    <property type="match status" value="1"/>
</dbReference>
<dbReference type="GO" id="GO:0046872">
    <property type="term" value="F:metal ion binding"/>
    <property type="evidence" value="ECO:0007669"/>
    <property type="project" value="UniProtKB-KW"/>
</dbReference>
<evidence type="ECO:0000256" key="12">
    <source>
        <dbReference type="ARBA" id="ARBA00023136"/>
    </source>
</evidence>
<keyword evidence="5" id="KW-0597">Phosphoprotein</keyword>
<dbReference type="InterPro" id="IPR023298">
    <property type="entry name" value="ATPase_P-typ_TM_dom_sf"/>
</dbReference>
<organism evidence="17 18">
    <name type="scientific">Anaerotignum neopropionicum</name>
    <dbReference type="NCBI Taxonomy" id="36847"/>
    <lineage>
        <taxon>Bacteria</taxon>
        <taxon>Bacillati</taxon>
        <taxon>Bacillota</taxon>
        <taxon>Clostridia</taxon>
        <taxon>Lachnospirales</taxon>
        <taxon>Anaerotignaceae</taxon>
        <taxon>Anaerotignum</taxon>
    </lineage>
</organism>
<dbReference type="InterPro" id="IPR059000">
    <property type="entry name" value="ATPase_P-type_domA"/>
</dbReference>
<evidence type="ECO:0000256" key="2">
    <source>
        <dbReference type="ARBA" id="ARBA00006024"/>
    </source>
</evidence>
<dbReference type="SUPFAM" id="SSF55008">
    <property type="entry name" value="HMA, heavy metal-associated domain"/>
    <property type="match status" value="1"/>
</dbReference>
<dbReference type="Gene3D" id="2.70.150.10">
    <property type="entry name" value="Calcium-transporting ATPase, cytoplasmic transduction domain A"/>
    <property type="match status" value="1"/>
</dbReference>
<dbReference type="Gene3D" id="3.40.1110.10">
    <property type="entry name" value="Calcium-transporting ATPase, cytoplasmic domain N"/>
    <property type="match status" value="1"/>
</dbReference>
<dbReference type="PANTHER" id="PTHR48085:SF5">
    <property type="entry name" value="CADMIUM_ZINC-TRANSPORTING ATPASE HMA4-RELATED"/>
    <property type="match status" value="1"/>
</dbReference>
<dbReference type="AlphaFoldDB" id="A0A136WBD6"/>
<evidence type="ECO:0000313" key="17">
    <source>
        <dbReference type="EMBL" id="KXL51837.1"/>
    </source>
</evidence>
<dbReference type="InterPro" id="IPR006121">
    <property type="entry name" value="HMA_dom"/>
</dbReference>
<evidence type="ECO:0000256" key="11">
    <source>
        <dbReference type="ARBA" id="ARBA00022989"/>
    </source>
</evidence>
<evidence type="ECO:0000259" key="16">
    <source>
        <dbReference type="PROSITE" id="PS50846"/>
    </source>
</evidence>
<evidence type="ECO:0000256" key="8">
    <source>
        <dbReference type="ARBA" id="ARBA00022741"/>
    </source>
</evidence>
<dbReference type="GO" id="GO:0008551">
    <property type="term" value="F:P-type cadmium transporter activity"/>
    <property type="evidence" value="ECO:0007669"/>
    <property type="project" value="UniProtKB-EC"/>
</dbReference>
<name>A0A136WBD6_9FIRM</name>
<evidence type="ECO:0000256" key="7">
    <source>
        <dbReference type="ARBA" id="ARBA00022723"/>
    </source>
</evidence>
<keyword evidence="6 15" id="KW-0812">Transmembrane</keyword>
<keyword evidence="4" id="KW-0104">Cadmium</keyword>
<evidence type="ECO:0000256" key="13">
    <source>
        <dbReference type="ARBA" id="ARBA00039103"/>
    </source>
</evidence>
<dbReference type="PROSITE" id="PS50846">
    <property type="entry name" value="HMA_2"/>
    <property type="match status" value="1"/>
</dbReference>
<dbReference type="PATRIC" id="fig|36847.3.peg.3283"/>
<dbReference type="InterPro" id="IPR023299">
    <property type="entry name" value="ATPase_P-typ_cyto_dom_N"/>
</dbReference>
<feature type="transmembrane region" description="Helical" evidence="15">
    <location>
        <begin position="678"/>
        <end position="694"/>
    </location>
</feature>
<accession>A0A136WBD6</accession>
<protein>
    <recommendedName>
        <fullName evidence="13">Cd(2+)-exporting ATPase</fullName>
        <ecNumber evidence="13">7.2.2.21</ecNumber>
    </recommendedName>
</protein>
<dbReference type="Gene3D" id="3.40.50.1000">
    <property type="entry name" value="HAD superfamily/HAD-like"/>
    <property type="match status" value="1"/>
</dbReference>
<evidence type="ECO:0000256" key="14">
    <source>
        <dbReference type="ARBA" id="ARBA00049338"/>
    </source>
</evidence>
<dbReference type="SUPFAM" id="SSF56784">
    <property type="entry name" value="HAD-like"/>
    <property type="match status" value="1"/>
</dbReference>
<dbReference type="InterPro" id="IPR018303">
    <property type="entry name" value="ATPase_P-typ_P_site"/>
</dbReference>
<dbReference type="PRINTS" id="PR00941">
    <property type="entry name" value="CDATPASE"/>
</dbReference>
<evidence type="ECO:0000256" key="9">
    <source>
        <dbReference type="ARBA" id="ARBA00022840"/>
    </source>
</evidence>
<feature type="transmembrane region" description="Helical" evidence="15">
    <location>
        <begin position="341"/>
        <end position="363"/>
    </location>
</feature>
<comment type="subcellular location">
    <subcellularLocation>
        <location evidence="1">Cell membrane</location>
        <topology evidence="1">Multi-pass membrane protein</topology>
    </subcellularLocation>
</comment>
<feature type="domain" description="HMA" evidence="16">
    <location>
        <begin position="1"/>
        <end position="68"/>
    </location>
</feature>
<dbReference type="GO" id="GO:0005524">
    <property type="term" value="F:ATP binding"/>
    <property type="evidence" value="ECO:0007669"/>
    <property type="project" value="UniProtKB-UniRule"/>
</dbReference>
<evidence type="ECO:0000256" key="3">
    <source>
        <dbReference type="ARBA" id="ARBA00022475"/>
    </source>
</evidence>
<dbReference type="PROSITE" id="PS01047">
    <property type="entry name" value="HMA_1"/>
    <property type="match status" value="1"/>
</dbReference>
<dbReference type="InterPro" id="IPR001757">
    <property type="entry name" value="P_typ_ATPase"/>
</dbReference>
<keyword evidence="18" id="KW-1185">Reference proteome</keyword>
<dbReference type="NCBIfam" id="TIGR01512">
    <property type="entry name" value="ATPase-IB2_Cd"/>
    <property type="match status" value="1"/>
</dbReference>
<dbReference type="InterPro" id="IPR023214">
    <property type="entry name" value="HAD_sf"/>
</dbReference>
<keyword evidence="3 15" id="KW-1003">Cell membrane</keyword>
<dbReference type="PANTHER" id="PTHR48085">
    <property type="entry name" value="CADMIUM/ZINC-TRANSPORTING ATPASE HMA2-RELATED"/>
    <property type="match status" value="1"/>
</dbReference>
<dbReference type="GO" id="GO:0005886">
    <property type="term" value="C:plasma membrane"/>
    <property type="evidence" value="ECO:0007669"/>
    <property type="project" value="UniProtKB-SubCell"/>
</dbReference>
<dbReference type="CDD" id="cd00371">
    <property type="entry name" value="HMA"/>
    <property type="match status" value="1"/>
</dbReference>
<keyword evidence="17" id="KW-0378">Hydrolase</keyword>
<dbReference type="InterPro" id="IPR017969">
    <property type="entry name" value="Heavy-metal-associated_CS"/>
</dbReference>
<dbReference type="PRINTS" id="PR00119">
    <property type="entry name" value="CATATPASE"/>
</dbReference>
<comment type="similarity">
    <text evidence="2 15">Belongs to the cation transport ATPase (P-type) (TC 3.A.3) family. Type IB subfamily.</text>
</comment>
<evidence type="ECO:0000256" key="4">
    <source>
        <dbReference type="ARBA" id="ARBA00022539"/>
    </source>
</evidence>
<dbReference type="Pfam" id="PF00702">
    <property type="entry name" value="Hydrolase"/>
    <property type="match status" value="1"/>
</dbReference>
<dbReference type="InterPro" id="IPR036412">
    <property type="entry name" value="HAD-like_sf"/>
</dbReference>
<dbReference type="InterPro" id="IPR027256">
    <property type="entry name" value="P-typ_ATPase_IB"/>
</dbReference>
<gene>
    <name evidence="17" type="primary">cadA_3</name>
    <name evidence="17" type="ORF">CLNEO_28090</name>
</gene>
<comment type="catalytic activity">
    <reaction evidence="14">
        <text>Cd(2+)(in) + ATP + H2O = Cd(2+)(out) + ADP + phosphate + H(+)</text>
        <dbReference type="Rhea" id="RHEA:12132"/>
        <dbReference type="ChEBI" id="CHEBI:15377"/>
        <dbReference type="ChEBI" id="CHEBI:15378"/>
        <dbReference type="ChEBI" id="CHEBI:30616"/>
        <dbReference type="ChEBI" id="CHEBI:43474"/>
        <dbReference type="ChEBI" id="CHEBI:48775"/>
        <dbReference type="ChEBI" id="CHEBI:456216"/>
        <dbReference type="EC" id="7.2.2.21"/>
    </reaction>
</comment>
<dbReference type="Pfam" id="PF00403">
    <property type="entry name" value="HMA"/>
    <property type="match status" value="1"/>
</dbReference>
<dbReference type="InterPro" id="IPR051014">
    <property type="entry name" value="Cation_Transport_ATPase_IB"/>
</dbReference>
<evidence type="ECO:0000256" key="15">
    <source>
        <dbReference type="RuleBase" id="RU362081"/>
    </source>
</evidence>
<feature type="transmembrane region" description="Helical" evidence="15">
    <location>
        <begin position="120"/>
        <end position="137"/>
    </location>
</feature>
<sequence length="721" mass="78133">MKVYLRGLTCANCAGKIETAVNALKEARQAEINLVKQTMDVSLAEGAEEQIVLEKIEKIVHKYEPEVAVALENKESVKLKGCSCSRCHTENDDHHHHDHDIHSHQHHHHQPVEEVDGKKLWLRFGCGGMIFLAAVFLRDSTAGILLFLFSYGIFGYDVLLRATKNILRGQVFDENFLMSLSTVGAIAIGEMPEAVFVMMFYQIGEAFQEYAVNRSRKSITSLLDIRPDSAEVFTENGIKRVHPDEVNIGDFIFVKAGERIPLDGRIKEGSALLDTAALTGEALPRGVAPGSDVLSGCINLDGNLKIQVTRPFKDSTVMKILEMVENAAGKKSKTERFITRFARVYTPVVVGLAVALALLPPILGFGEFSMWFGRALIFLVVSCPCALVLSVPLSYFAGIGAASKNGILVKGGGDLDTLCHITHLIFDKTGTLTKGKFSVVAIEGKEKEELLYLAALGEANSNHPIAEAIVEEYEKIKKTPVDLISGYKELGGFGVSYSLDGERVLLGNQRLLEQENVAFSPFAGVGSVIYVAKNGKFKGYIVVADTLKDGLQEALTALRQKGIQSLTMLTGDRKENAEAMANELMLDGFYGELLPQDKVRILDEIKEREAPGKIAFVGDGINDAPVLAGADLGIAMGGIGSDAAIEAADVVLMDDDIGKLAVGLRIAKNTRTIVRQNIVFALGIKALVLILSAVGMASMWMAVFADVGVAVLAILNAMRKK</sequence>
<evidence type="ECO:0000256" key="1">
    <source>
        <dbReference type="ARBA" id="ARBA00004651"/>
    </source>
</evidence>
<dbReference type="Proteomes" id="UP000070539">
    <property type="component" value="Unassembled WGS sequence"/>
</dbReference>
<evidence type="ECO:0000256" key="10">
    <source>
        <dbReference type="ARBA" id="ARBA00022967"/>
    </source>
</evidence>
<evidence type="ECO:0000256" key="5">
    <source>
        <dbReference type="ARBA" id="ARBA00022553"/>
    </source>
</evidence>
<evidence type="ECO:0000256" key="6">
    <source>
        <dbReference type="ARBA" id="ARBA00022692"/>
    </source>
</evidence>
<dbReference type="NCBIfam" id="TIGR01494">
    <property type="entry name" value="ATPase_P-type"/>
    <property type="match status" value="1"/>
</dbReference>
<feature type="transmembrane region" description="Helical" evidence="15">
    <location>
        <begin position="375"/>
        <end position="397"/>
    </location>
</feature>
<keyword evidence="11 15" id="KW-1133">Transmembrane helix</keyword>
<evidence type="ECO:0000313" key="18">
    <source>
        <dbReference type="Proteomes" id="UP000070539"/>
    </source>
</evidence>
<dbReference type="InterPro" id="IPR036163">
    <property type="entry name" value="HMA_dom_sf"/>
</dbReference>